<organism evidence="6 7">
    <name type="scientific">Moschus moschiferus</name>
    <name type="common">Siberian musk deer</name>
    <name type="synonym">Moschus sibiricus</name>
    <dbReference type="NCBI Taxonomy" id="68415"/>
    <lineage>
        <taxon>Eukaryota</taxon>
        <taxon>Metazoa</taxon>
        <taxon>Chordata</taxon>
        <taxon>Craniata</taxon>
        <taxon>Vertebrata</taxon>
        <taxon>Euteleostomi</taxon>
        <taxon>Mammalia</taxon>
        <taxon>Eutheria</taxon>
        <taxon>Laurasiatheria</taxon>
        <taxon>Artiodactyla</taxon>
        <taxon>Ruminantia</taxon>
        <taxon>Pecora</taxon>
        <taxon>Moschidae</taxon>
        <taxon>Moschus</taxon>
    </lineage>
</organism>
<dbReference type="Gene3D" id="3.40.50.300">
    <property type="entry name" value="P-loop containing nucleotide triphosphate hydrolases"/>
    <property type="match status" value="1"/>
</dbReference>
<feature type="domain" description="AIG1-type G" evidence="5">
    <location>
        <begin position="27"/>
        <end position="231"/>
    </location>
</feature>
<comment type="similarity">
    <text evidence="1">Belongs to the TRAFAC class TrmE-Era-EngA-EngB-Septin-like GTPase superfamily. AIG1/Toc34/Toc159-like paraseptin GTPase family. IAN subfamily.</text>
</comment>
<evidence type="ECO:0000256" key="2">
    <source>
        <dbReference type="ARBA" id="ARBA00022741"/>
    </source>
</evidence>
<dbReference type="PANTHER" id="PTHR10903">
    <property type="entry name" value="GTPASE, IMAP FAMILY MEMBER-RELATED"/>
    <property type="match status" value="1"/>
</dbReference>
<accession>A0A8C6CPB3</accession>
<dbReference type="PROSITE" id="PS51720">
    <property type="entry name" value="G_AIG1"/>
    <property type="match status" value="1"/>
</dbReference>
<dbReference type="PANTHER" id="PTHR10903:SF170">
    <property type="entry name" value="GTPASE IMAP FAMILY MEMBER 7"/>
    <property type="match status" value="1"/>
</dbReference>
<sequence length="314" mass="36326">MGTRIIGRRYWGGNPTRNTALPTNAQYKTLRIVLVGKTGSGKSATANTILGKKLFDSRIAAEAVTKTCQKASRKWKGRELLLVDTPGLFDTKETLNTTCTEISRCVLASCPGPHAIVLVLRLGRYTQEEQQTVALVKNLFGKRAMKYMIILFTRRDELGDQSLSDFLKDADVNLRSLLQECGERCCAISNSKYTEQAEKEAQVQELLELIDTMVQNNRGAYFSDRIYEDIDHKLRQQEERLKKIYDDELQSQIKLVEKEYAHEPLEEKEKRIKLLRQKHEERMKNIREQAEKNIFQIAFDMIKNLLLSIWNMFW</sequence>
<dbReference type="GeneTree" id="ENSGT00940000159509"/>
<dbReference type="Proteomes" id="UP000694544">
    <property type="component" value="Unplaced"/>
</dbReference>
<evidence type="ECO:0000259" key="5">
    <source>
        <dbReference type="PROSITE" id="PS51720"/>
    </source>
</evidence>
<evidence type="ECO:0000256" key="4">
    <source>
        <dbReference type="SAM" id="Coils"/>
    </source>
</evidence>
<dbReference type="CDD" id="cd01852">
    <property type="entry name" value="AIG1"/>
    <property type="match status" value="1"/>
</dbReference>
<dbReference type="SUPFAM" id="SSF52540">
    <property type="entry name" value="P-loop containing nucleoside triphosphate hydrolases"/>
    <property type="match status" value="1"/>
</dbReference>
<reference evidence="6" key="1">
    <citation type="submission" date="2025-08" db="UniProtKB">
        <authorList>
            <consortium name="Ensembl"/>
        </authorList>
    </citation>
    <scope>IDENTIFICATION</scope>
</reference>
<dbReference type="GO" id="GO:0005525">
    <property type="term" value="F:GTP binding"/>
    <property type="evidence" value="ECO:0007669"/>
    <property type="project" value="UniProtKB-KW"/>
</dbReference>
<dbReference type="Pfam" id="PF04548">
    <property type="entry name" value="AIG1"/>
    <property type="match status" value="1"/>
</dbReference>
<keyword evidence="2" id="KW-0547">Nucleotide-binding</keyword>
<evidence type="ECO:0000256" key="1">
    <source>
        <dbReference type="ARBA" id="ARBA00008535"/>
    </source>
</evidence>
<dbReference type="InterPro" id="IPR006703">
    <property type="entry name" value="G_AIG1"/>
</dbReference>
<dbReference type="InterPro" id="IPR045058">
    <property type="entry name" value="GIMA/IAN/Toc"/>
</dbReference>
<name>A0A8C6CPB3_MOSMO</name>
<dbReference type="AlphaFoldDB" id="A0A8C6CPB3"/>
<keyword evidence="4" id="KW-0175">Coiled coil</keyword>
<dbReference type="InterPro" id="IPR027417">
    <property type="entry name" value="P-loop_NTPase"/>
</dbReference>
<proteinExistence type="inferred from homology"/>
<evidence type="ECO:0000313" key="7">
    <source>
        <dbReference type="Proteomes" id="UP000694544"/>
    </source>
</evidence>
<dbReference type="Ensembl" id="ENSMMST00000001984.1">
    <property type="protein sequence ID" value="ENSMMSP00000001797.1"/>
    <property type="gene ID" value="ENSMMSG00000001446.1"/>
</dbReference>
<keyword evidence="3" id="KW-0342">GTP-binding</keyword>
<keyword evidence="7" id="KW-1185">Reference proteome</keyword>
<feature type="coiled-coil region" evidence="4">
    <location>
        <begin position="227"/>
        <end position="289"/>
    </location>
</feature>
<reference evidence="6" key="2">
    <citation type="submission" date="2025-09" db="UniProtKB">
        <authorList>
            <consortium name="Ensembl"/>
        </authorList>
    </citation>
    <scope>IDENTIFICATION</scope>
</reference>
<dbReference type="FunFam" id="3.40.50.300:FF:000366">
    <property type="entry name" value="GTPase, IMAP family member 2"/>
    <property type="match status" value="1"/>
</dbReference>
<protein>
    <recommendedName>
        <fullName evidence="5">AIG1-type G domain-containing protein</fullName>
    </recommendedName>
</protein>
<evidence type="ECO:0000313" key="6">
    <source>
        <dbReference type="Ensembl" id="ENSMMSP00000001797.1"/>
    </source>
</evidence>
<evidence type="ECO:0000256" key="3">
    <source>
        <dbReference type="ARBA" id="ARBA00023134"/>
    </source>
</evidence>